<reference evidence="2" key="1">
    <citation type="submission" date="2025-08" db="UniProtKB">
        <authorList>
            <consortium name="RefSeq"/>
        </authorList>
    </citation>
    <scope>IDENTIFICATION</scope>
    <source>
        <tissue evidence="2">Whole insect</tissue>
    </source>
</reference>
<dbReference type="InParanoid" id="A0A6P7GC01"/>
<evidence type="ECO:0000259" key="1">
    <source>
        <dbReference type="Pfam" id="PF14529"/>
    </source>
</evidence>
<proteinExistence type="predicted"/>
<dbReference type="GO" id="GO:0031012">
    <property type="term" value="C:extracellular matrix"/>
    <property type="evidence" value="ECO:0007669"/>
    <property type="project" value="TreeGrafter"/>
</dbReference>
<dbReference type="PANTHER" id="PTHR33395">
    <property type="entry name" value="TRANSCRIPTASE, PUTATIVE-RELATED-RELATED"/>
    <property type="match status" value="1"/>
</dbReference>
<gene>
    <name evidence="2" type="primary">LOC114336248</name>
</gene>
<dbReference type="RefSeq" id="XP_028142378.1">
    <property type="nucleotide sequence ID" value="XM_028286577.1"/>
</dbReference>
<feature type="domain" description="Endonuclease/exonuclease/phosphatase" evidence="1">
    <location>
        <begin position="5"/>
        <end position="95"/>
    </location>
</feature>
<sequence length="320" mass="37566">MELLSNLENLVLFGDFNFADIGWPLTIVSNELTNSKNIFTNFVQSSNLHQLITNPTRFRINNLPSTLDLIFTNDDQLLTEPVIRTPVGNSDHVVITTNIQFLMEYNHLSENTVIHEITNFENLSLQLRDVDWPLLLGSLEHPEEVWNNFINIIDNYKRFNTTKKTYYRNKLKPWINGELISLIRHKRKLWRKYKRTGDTRDLQTHKNYTGILKKYNNEARMAYEESTVSCNDSKKLYKYIRSAMSSKVSIPLLKKHDETICHNTCEVANIVEDTFYKVFAIEPSQNQFPIISNPRVIPKIDYIDFSPEIIQRHIDKLKNN</sequence>
<dbReference type="PANTHER" id="PTHR33395:SF22">
    <property type="entry name" value="REVERSE TRANSCRIPTASE DOMAIN-CONTAINING PROTEIN"/>
    <property type="match status" value="1"/>
</dbReference>
<dbReference type="AlphaFoldDB" id="A0A6P7GC01"/>
<name>A0A6P7GC01_DIAVI</name>
<dbReference type="GO" id="GO:0061343">
    <property type="term" value="P:cell adhesion involved in heart morphogenesis"/>
    <property type="evidence" value="ECO:0007669"/>
    <property type="project" value="TreeGrafter"/>
</dbReference>
<accession>A0A6P7GC01</accession>
<evidence type="ECO:0000313" key="2">
    <source>
        <dbReference type="RefSeq" id="XP_028142378.1"/>
    </source>
</evidence>
<dbReference type="GO" id="GO:0003824">
    <property type="term" value="F:catalytic activity"/>
    <property type="evidence" value="ECO:0007669"/>
    <property type="project" value="InterPro"/>
</dbReference>
<dbReference type="InterPro" id="IPR036691">
    <property type="entry name" value="Endo/exonu/phosph_ase_sf"/>
</dbReference>
<dbReference type="SUPFAM" id="SSF56219">
    <property type="entry name" value="DNase I-like"/>
    <property type="match status" value="1"/>
</dbReference>
<organism evidence="2">
    <name type="scientific">Diabrotica virgifera virgifera</name>
    <name type="common">western corn rootworm</name>
    <dbReference type="NCBI Taxonomy" id="50390"/>
    <lineage>
        <taxon>Eukaryota</taxon>
        <taxon>Metazoa</taxon>
        <taxon>Ecdysozoa</taxon>
        <taxon>Arthropoda</taxon>
        <taxon>Hexapoda</taxon>
        <taxon>Insecta</taxon>
        <taxon>Pterygota</taxon>
        <taxon>Neoptera</taxon>
        <taxon>Endopterygota</taxon>
        <taxon>Coleoptera</taxon>
        <taxon>Polyphaga</taxon>
        <taxon>Cucujiformia</taxon>
        <taxon>Chrysomeloidea</taxon>
        <taxon>Chrysomelidae</taxon>
        <taxon>Galerucinae</taxon>
        <taxon>Diabroticina</taxon>
        <taxon>Diabroticites</taxon>
        <taxon>Diabrotica</taxon>
    </lineage>
</organism>
<protein>
    <submittedName>
        <fullName evidence="2">Uncharacterized protein LOC114336248</fullName>
    </submittedName>
</protein>
<dbReference type="InterPro" id="IPR005135">
    <property type="entry name" value="Endo/exonuclease/phosphatase"/>
</dbReference>
<dbReference type="Pfam" id="PF14529">
    <property type="entry name" value="Exo_endo_phos_2"/>
    <property type="match status" value="1"/>
</dbReference>
<dbReference type="GO" id="GO:0007508">
    <property type="term" value="P:larval heart development"/>
    <property type="evidence" value="ECO:0007669"/>
    <property type="project" value="TreeGrafter"/>
</dbReference>